<reference evidence="1" key="1">
    <citation type="submission" date="2019-08" db="EMBL/GenBank/DDBJ databases">
        <authorList>
            <person name="Kucharzyk K."/>
            <person name="Murdoch R.W."/>
            <person name="Higgins S."/>
            <person name="Loffler F."/>
        </authorList>
    </citation>
    <scope>NUCLEOTIDE SEQUENCE</scope>
</reference>
<proteinExistence type="predicted"/>
<organism evidence="1">
    <name type="scientific">bioreactor metagenome</name>
    <dbReference type="NCBI Taxonomy" id="1076179"/>
    <lineage>
        <taxon>unclassified sequences</taxon>
        <taxon>metagenomes</taxon>
        <taxon>ecological metagenomes</taxon>
    </lineage>
</organism>
<accession>A0A645FVA6</accession>
<comment type="caution">
    <text evidence="1">The sequence shown here is derived from an EMBL/GenBank/DDBJ whole genome shotgun (WGS) entry which is preliminary data.</text>
</comment>
<dbReference type="AlphaFoldDB" id="A0A645FVA6"/>
<sequence>MNEHSHVVHCRPIVPRCLFSQQLLHVQLILLGTSQLLEPFEAFSECRVIEIAGSVCLVERDLFLQCLDDDMRSFEAHQCTVLVLLCICQHFCRFLEVIPCPWSLGISHSSLVEHGLIVIEAVDFLFGLATENKDIAGYFTISIGFADISNSEGLSEEEKNTLKMSKCPDHRIPCFLIGQIGRNDSFSHAELPGNQILENALAVLGEVKNLIGGKFVIVECEDHLVPMYQSERFGFRLFNTPNKKRKYNQLFRII</sequence>
<evidence type="ECO:0000313" key="1">
    <source>
        <dbReference type="EMBL" id="MPN17479.1"/>
    </source>
</evidence>
<gene>
    <name evidence="1" type="ORF">SDC9_164832</name>
</gene>
<dbReference type="EMBL" id="VSSQ01064618">
    <property type="protein sequence ID" value="MPN17479.1"/>
    <property type="molecule type" value="Genomic_DNA"/>
</dbReference>
<name>A0A645FVA6_9ZZZZ</name>
<protein>
    <submittedName>
        <fullName evidence="1">Uncharacterized protein</fullName>
    </submittedName>
</protein>
<dbReference type="Gene3D" id="3.40.630.30">
    <property type="match status" value="1"/>
</dbReference>